<name>A0A242M9N3_CABSO</name>
<feature type="transmembrane region" description="Helical" evidence="2">
    <location>
        <begin position="55"/>
        <end position="74"/>
    </location>
</feature>
<feature type="domain" description="GGDEF" evidence="3">
    <location>
        <begin position="221"/>
        <end position="358"/>
    </location>
</feature>
<evidence type="ECO:0000259" key="3">
    <source>
        <dbReference type="PROSITE" id="PS50887"/>
    </source>
</evidence>
<keyword evidence="2" id="KW-0472">Membrane</keyword>
<dbReference type="InterPro" id="IPR043128">
    <property type="entry name" value="Rev_trsase/Diguanyl_cyclase"/>
</dbReference>
<dbReference type="Pfam" id="PF00990">
    <property type="entry name" value="GGDEF"/>
    <property type="match status" value="1"/>
</dbReference>
<accession>A0A242M9N3</accession>
<dbReference type="AlphaFoldDB" id="A0A242M9N3"/>
<dbReference type="FunFam" id="3.30.70.270:FF:000001">
    <property type="entry name" value="Diguanylate cyclase domain protein"/>
    <property type="match status" value="1"/>
</dbReference>
<dbReference type="Gene3D" id="3.30.70.270">
    <property type="match status" value="1"/>
</dbReference>
<feature type="transmembrane region" description="Helical" evidence="2">
    <location>
        <begin position="157"/>
        <end position="179"/>
    </location>
</feature>
<gene>
    <name evidence="4" type="ORF">PAMC26577_35595</name>
</gene>
<dbReference type="PROSITE" id="PS50887">
    <property type="entry name" value="GGDEF"/>
    <property type="match status" value="1"/>
</dbReference>
<evidence type="ECO:0000313" key="4">
    <source>
        <dbReference type="EMBL" id="OTP67814.1"/>
    </source>
</evidence>
<feature type="transmembrane region" description="Helical" evidence="2">
    <location>
        <begin position="130"/>
        <end position="151"/>
    </location>
</feature>
<dbReference type="InterPro" id="IPR052163">
    <property type="entry name" value="DGC-Regulatory_Protein"/>
</dbReference>
<dbReference type="Proteomes" id="UP000195221">
    <property type="component" value="Unassembled WGS sequence"/>
</dbReference>
<dbReference type="GO" id="GO:0003824">
    <property type="term" value="F:catalytic activity"/>
    <property type="evidence" value="ECO:0007669"/>
    <property type="project" value="UniProtKB-ARBA"/>
</dbReference>
<protein>
    <submittedName>
        <fullName evidence="4">Diguanylate cyclase/phosphodiesterase (GGDEF &amp; EAL domains) with PAS/PAC sensor(S)</fullName>
    </submittedName>
</protein>
<feature type="region of interest" description="Disordered" evidence="1">
    <location>
        <begin position="1"/>
        <end position="21"/>
    </location>
</feature>
<comment type="caution">
    <text evidence="4">The sequence shown here is derived from an EMBL/GenBank/DDBJ whole genome shotgun (WGS) entry which is preliminary data.</text>
</comment>
<proteinExistence type="predicted"/>
<keyword evidence="2" id="KW-0812">Transmembrane</keyword>
<keyword evidence="2" id="KW-1133">Transmembrane helix</keyword>
<sequence length="364" mass="38655">MGHLHDPVQRPRGYVWSPHRDPEREQATLRVALGGLAAVAYGAFAWFDPSPAATACFRVLALYLVYGVASRVIIGGMPRHSDVRLAITTIADQALLALILAAGGPLALPMLWAIFLFLIGAGGRYGKRTLALSCVTALAGIVALSMLQPWWRLNRPAALGIGLSVLAASVYLSVLIGRLGSANRDLALRAGTDPLTGLSNRYALEQTIGRAVTAISTGQEGATALLLIDLDGFKEVNDTYGHEVGDVVLRTFADSLLRRVRTTDTVARLGGDEFVVLARHVTGSHAVHTVANGIHAVLAEMTSVQDRVVNVSASIGACLISPDLKPIYTDIAVLMRAADRAMYRAKALGKGRTVFAEGADFEPS</sequence>
<dbReference type="PANTHER" id="PTHR46663">
    <property type="entry name" value="DIGUANYLATE CYCLASE DGCT-RELATED"/>
    <property type="match status" value="1"/>
</dbReference>
<evidence type="ECO:0000256" key="1">
    <source>
        <dbReference type="SAM" id="MobiDB-lite"/>
    </source>
</evidence>
<dbReference type="CDD" id="cd01949">
    <property type="entry name" value="GGDEF"/>
    <property type="match status" value="1"/>
</dbReference>
<dbReference type="InterPro" id="IPR000160">
    <property type="entry name" value="GGDEF_dom"/>
</dbReference>
<feature type="transmembrane region" description="Helical" evidence="2">
    <location>
        <begin position="94"/>
        <end position="118"/>
    </location>
</feature>
<reference evidence="4 5" key="1">
    <citation type="submission" date="2017-03" db="EMBL/GenBank/DDBJ databases">
        <title>Genome analysis of strain PAMC 26577.</title>
        <authorList>
            <person name="Oh H.-M."/>
            <person name="Yang J.-A."/>
        </authorList>
    </citation>
    <scope>NUCLEOTIDE SEQUENCE [LARGE SCALE GENOMIC DNA]</scope>
    <source>
        <strain evidence="4 5">PAMC 26577</strain>
    </source>
</reference>
<dbReference type="PANTHER" id="PTHR46663:SF2">
    <property type="entry name" value="GGDEF DOMAIN-CONTAINING PROTEIN"/>
    <property type="match status" value="1"/>
</dbReference>
<dbReference type="SUPFAM" id="SSF55073">
    <property type="entry name" value="Nucleotide cyclase"/>
    <property type="match status" value="1"/>
</dbReference>
<organism evidence="4 5">
    <name type="scientific">Caballeronia sordidicola</name>
    <name type="common">Burkholderia sordidicola</name>
    <dbReference type="NCBI Taxonomy" id="196367"/>
    <lineage>
        <taxon>Bacteria</taxon>
        <taxon>Pseudomonadati</taxon>
        <taxon>Pseudomonadota</taxon>
        <taxon>Betaproteobacteria</taxon>
        <taxon>Burkholderiales</taxon>
        <taxon>Burkholderiaceae</taxon>
        <taxon>Caballeronia</taxon>
    </lineage>
</organism>
<dbReference type="RefSeq" id="WP_062168390.1">
    <property type="nucleotide sequence ID" value="NZ_MSRG01000002.1"/>
</dbReference>
<dbReference type="SMART" id="SM00267">
    <property type="entry name" value="GGDEF"/>
    <property type="match status" value="1"/>
</dbReference>
<evidence type="ECO:0000256" key="2">
    <source>
        <dbReference type="SAM" id="Phobius"/>
    </source>
</evidence>
<dbReference type="NCBIfam" id="TIGR00254">
    <property type="entry name" value="GGDEF"/>
    <property type="match status" value="1"/>
</dbReference>
<dbReference type="InterPro" id="IPR029787">
    <property type="entry name" value="Nucleotide_cyclase"/>
</dbReference>
<dbReference type="EMBL" id="NBTZ01000146">
    <property type="protein sequence ID" value="OTP67814.1"/>
    <property type="molecule type" value="Genomic_DNA"/>
</dbReference>
<feature type="transmembrane region" description="Helical" evidence="2">
    <location>
        <begin position="27"/>
        <end position="48"/>
    </location>
</feature>
<evidence type="ECO:0000313" key="5">
    <source>
        <dbReference type="Proteomes" id="UP000195221"/>
    </source>
</evidence>